<gene>
    <name evidence="2" type="ORF">RDI58_000956</name>
</gene>
<dbReference type="EMBL" id="JBANQN010000001">
    <property type="protein sequence ID" value="KAK6803172.1"/>
    <property type="molecule type" value="Genomic_DNA"/>
</dbReference>
<dbReference type="Proteomes" id="UP001371456">
    <property type="component" value="Unassembled WGS sequence"/>
</dbReference>
<evidence type="ECO:0000313" key="2">
    <source>
        <dbReference type="EMBL" id="KAK6803172.1"/>
    </source>
</evidence>
<name>A0AAN8UD38_SOLBU</name>
<dbReference type="AlphaFoldDB" id="A0AAN8UD38"/>
<proteinExistence type="predicted"/>
<accession>A0AAN8UD38</accession>
<feature type="region of interest" description="Disordered" evidence="1">
    <location>
        <begin position="37"/>
        <end position="56"/>
    </location>
</feature>
<organism evidence="2 3">
    <name type="scientific">Solanum bulbocastanum</name>
    <name type="common">Wild potato</name>
    <dbReference type="NCBI Taxonomy" id="147425"/>
    <lineage>
        <taxon>Eukaryota</taxon>
        <taxon>Viridiplantae</taxon>
        <taxon>Streptophyta</taxon>
        <taxon>Embryophyta</taxon>
        <taxon>Tracheophyta</taxon>
        <taxon>Spermatophyta</taxon>
        <taxon>Magnoliopsida</taxon>
        <taxon>eudicotyledons</taxon>
        <taxon>Gunneridae</taxon>
        <taxon>Pentapetalae</taxon>
        <taxon>asterids</taxon>
        <taxon>lamiids</taxon>
        <taxon>Solanales</taxon>
        <taxon>Solanaceae</taxon>
        <taxon>Solanoideae</taxon>
        <taxon>Solaneae</taxon>
        <taxon>Solanum</taxon>
    </lineage>
</organism>
<comment type="caution">
    <text evidence="2">The sequence shown here is derived from an EMBL/GenBank/DDBJ whole genome shotgun (WGS) entry which is preliminary data.</text>
</comment>
<keyword evidence="3" id="KW-1185">Reference proteome</keyword>
<evidence type="ECO:0000313" key="3">
    <source>
        <dbReference type="Proteomes" id="UP001371456"/>
    </source>
</evidence>
<protein>
    <submittedName>
        <fullName evidence="2">Uncharacterized protein</fullName>
    </submittedName>
</protein>
<evidence type="ECO:0000256" key="1">
    <source>
        <dbReference type="SAM" id="MobiDB-lite"/>
    </source>
</evidence>
<sequence length="103" mass="11483">MATTTPSVDQTADLLHKLTLDSQKKLKIIEPKRKPFVDSKDVGNGQTQSMDRSVTPLLPDFRDPTVCYVPNGYTSTTYYYAHHLVNIDVLRYSTIGYGGSGNE</sequence>
<reference evidence="2 3" key="1">
    <citation type="submission" date="2024-02" db="EMBL/GenBank/DDBJ databases">
        <title>de novo genome assembly of Solanum bulbocastanum strain 11H21.</title>
        <authorList>
            <person name="Hosaka A.J."/>
        </authorList>
    </citation>
    <scope>NUCLEOTIDE SEQUENCE [LARGE SCALE GENOMIC DNA]</scope>
    <source>
        <tissue evidence="2">Young leaves</tissue>
    </source>
</reference>